<evidence type="ECO:0000313" key="2">
    <source>
        <dbReference type="Proteomes" id="UP000235220"/>
    </source>
</evidence>
<dbReference type="Proteomes" id="UP000235220">
    <property type="component" value="Chromosome 3"/>
</dbReference>
<dbReference type="FunCoup" id="A0A6P9E907">
    <property type="interactions" value="4"/>
</dbReference>
<reference evidence="3" key="1">
    <citation type="submission" date="2025-08" db="UniProtKB">
        <authorList>
            <consortium name="RefSeq"/>
        </authorList>
    </citation>
    <scope>IDENTIFICATION</scope>
    <source>
        <tissue evidence="3">Leaves</tissue>
    </source>
</reference>
<accession>A0A6P9E907</accession>
<dbReference type="InterPro" id="IPR025836">
    <property type="entry name" value="Zn_knuckle_CX2CX4HX4C"/>
</dbReference>
<sequence length="191" mass="21848">MDGHPWLFDNSLLVLHEFDAFTPTQKLKFDSKLIWVQIHNMPFACMNKECGEHIKRSLGRIVEMGLLVDGIGWGPYLRIKIDLSLRKPLARGRTICHVQGEKVWLPLKYERLPRVCFDCGCMVHGREGCLFKPTDNFGLFEHADQFGPWLRVETYVIKRSLARAGWNENQLGGVNEKGYMVEGRGSSNTVA</sequence>
<dbReference type="KEGG" id="jre:118348048"/>
<gene>
    <name evidence="3" type="primary">LOC118348048</name>
</gene>
<organism evidence="2 3">
    <name type="scientific">Juglans regia</name>
    <name type="common">English walnut</name>
    <dbReference type="NCBI Taxonomy" id="51240"/>
    <lineage>
        <taxon>Eukaryota</taxon>
        <taxon>Viridiplantae</taxon>
        <taxon>Streptophyta</taxon>
        <taxon>Embryophyta</taxon>
        <taxon>Tracheophyta</taxon>
        <taxon>Spermatophyta</taxon>
        <taxon>Magnoliopsida</taxon>
        <taxon>eudicotyledons</taxon>
        <taxon>Gunneridae</taxon>
        <taxon>Pentapetalae</taxon>
        <taxon>rosids</taxon>
        <taxon>fabids</taxon>
        <taxon>Fagales</taxon>
        <taxon>Juglandaceae</taxon>
        <taxon>Juglans</taxon>
    </lineage>
</organism>
<keyword evidence="2" id="KW-1185">Reference proteome</keyword>
<dbReference type="GeneID" id="118348048"/>
<evidence type="ECO:0000313" key="3">
    <source>
        <dbReference type="RefSeq" id="XP_035544690.1"/>
    </source>
</evidence>
<dbReference type="PANTHER" id="PTHR31286">
    <property type="entry name" value="GLYCINE-RICH CELL WALL STRUCTURAL PROTEIN 1.8-LIKE"/>
    <property type="match status" value="1"/>
</dbReference>
<dbReference type="OrthoDB" id="1707487at2759"/>
<proteinExistence type="predicted"/>
<dbReference type="RefSeq" id="XP_035544690.1">
    <property type="nucleotide sequence ID" value="XM_035688797.1"/>
</dbReference>
<name>A0A6P9E907_JUGRE</name>
<dbReference type="PANTHER" id="PTHR31286:SF62">
    <property type="entry name" value="ZINC FINGER, CCHC-TYPE-LIKE PROTEIN"/>
    <property type="match status" value="1"/>
</dbReference>
<protein>
    <submittedName>
        <fullName evidence="3">Uncharacterized protein At4g02000-like</fullName>
    </submittedName>
</protein>
<dbReference type="Pfam" id="PF14392">
    <property type="entry name" value="zf-CCHC_4"/>
    <property type="match status" value="1"/>
</dbReference>
<evidence type="ECO:0000259" key="1">
    <source>
        <dbReference type="Pfam" id="PF14392"/>
    </source>
</evidence>
<dbReference type="InterPro" id="IPR040256">
    <property type="entry name" value="At4g02000-like"/>
</dbReference>
<feature type="domain" description="Zinc knuckle CX2CX4HX4C" evidence="1">
    <location>
        <begin position="85"/>
        <end position="130"/>
    </location>
</feature>
<dbReference type="AlphaFoldDB" id="A0A6P9E907"/>
<dbReference type="InParanoid" id="A0A6P9E907"/>